<reference evidence="8 9" key="1">
    <citation type="journal article" date="2016" name="PLoS ONE">
        <title>The Identification of Novel Diagnostic Marker Genes for the Detection of Beer Spoiling Pediococcus damnosus Strains Using the BlAst Diagnostic Gene findEr.</title>
        <authorList>
            <person name="Behr J."/>
            <person name="Geissler A.J."/>
            <person name="Schmid J."/>
            <person name="Zehe A."/>
            <person name="Vogel R.F."/>
        </authorList>
    </citation>
    <scope>NUCLEOTIDE SEQUENCE [LARGE SCALE GENOMIC DNA]</scope>
    <source>
        <strain evidence="8 9">TMW 2.1535</strain>
    </source>
</reference>
<sequence>MQANVEVKSNEPKPKKRAKNKHINWTLTSVLMVVAIFAILGPIYITIVIALKDPSQMTNILSLPKKIHWENFANAWSMTDFPRMFFNTLFITVVNIIFTILTNSMAAYVITRYRLKNKFFNMMYYYFISAMFIPFNVIMLPLVKEVSAFHMDNILGITFLYIVFVKGTRKM</sequence>
<dbReference type="EMBL" id="CP012288">
    <property type="protein sequence ID" value="AMV67360.1"/>
    <property type="molecule type" value="Genomic_DNA"/>
</dbReference>
<feature type="transmembrane region" description="Helical" evidence="7">
    <location>
        <begin position="23"/>
        <end position="51"/>
    </location>
</feature>
<keyword evidence="4 7" id="KW-0812">Transmembrane</keyword>
<dbReference type="PANTHER" id="PTHR43744:SF8">
    <property type="entry name" value="SN-GLYCEROL-3-PHOSPHATE TRANSPORT SYSTEM PERMEASE PROTEIN UGPE"/>
    <property type="match status" value="1"/>
</dbReference>
<dbReference type="Proteomes" id="UP000076244">
    <property type="component" value="Chromosome"/>
</dbReference>
<keyword evidence="5 7" id="KW-1133">Transmembrane helix</keyword>
<feature type="transmembrane region" description="Helical" evidence="7">
    <location>
        <begin position="84"/>
        <end position="111"/>
    </location>
</feature>
<evidence type="ECO:0000256" key="4">
    <source>
        <dbReference type="ARBA" id="ARBA00022692"/>
    </source>
</evidence>
<evidence type="ECO:0000256" key="7">
    <source>
        <dbReference type="SAM" id="Phobius"/>
    </source>
</evidence>
<keyword evidence="3" id="KW-1003">Cell membrane</keyword>
<evidence type="ECO:0000256" key="3">
    <source>
        <dbReference type="ARBA" id="ARBA00022475"/>
    </source>
</evidence>
<accession>A0ABN4N9M9</accession>
<evidence type="ECO:0000256" key="5">
    <source>
        <dbReference type="ARBA" id="ARBA00022989"/>
    </source>
</evidence>
<keyword evidence="6 7" id="KW-0472">Membrane</keyword>
<keyword evidence="9" id="KW-1185">Reference proteome</keyword>
<evidence type="ECO:0000313" key="9">
    <source>
        <dbReference type="Proteomes" id="UP000076244"/>
    </source>
</evidence>
<gene>
    <name evidence="8" type="ORF">ADU72_1431</name>
</gene>
<feature type="transmembrane region" description="Helical" evidence="7">
    <location>
        <begin position="123"/>
        <end position="142"/>
    </location>
</feature>
<evidence type="ECO:0000256" key="6">
    <source>
        <dbReference type="ARBA" id="ARBA00023136"/>
    </source>
</evidence>
<dbReference type="Gene3D" id="1.10.3720.10">
    <property type="entry name" value="MetI-like"/>
    <property type="match status" value="1"/>
</dbReference>
<dbReference type="PANTHER" id="PTHR43744">
    <property type="entry name" value="ABC TRANSPORTER PERMEASE PROTEIN MG189-RELATED-RELATED"/>
    <property type="match status" value="1"/>
</dbReference>
<dbReference type="SUPFAM" id="SSF161098">
    <property type="entry name" value="MetI-like"/>
    <property type="match status" value="1"/>
</dbReference>
<name>A0ABN4N9M9_9LACO</name>
<comment type="subcellular location">
    <subcellularLocation>
        <location evidence="1">Cell membrane</location>
        <topology evidence="1">Multi-pass membrane protein</topology>
    </subcellularLocation>
</comment>
<dbReference type="RefSeq" id="WP_227002043.1">
    <property type="nucleotide sequence ID" value="NZ_CP012288.1"/>
</dbReference>
<feature type="transmembrane region" description="Helical" evidence="7">
    <location>
        <begin position="148"/>
        <end position="165"/>
    </location>
</feature>
<evidence type="ECO:0000313" key="8">
    <source>
        <dbReference type="EMBL" id="AMV67360.1"/>
    </source>
</evidence>
<keyword evidence="2" id="KW-0813">Transport</keyword>
<evidence type="ECO:0000256" key="2">
    <source>
        <dbReference type="ARBA" id="ARBA00022448"/>
    </source>
</evidence>
<organism evidence="8 9">
    <name type="scientific">Pediococcus damnosus</name>
    <dbReference type="NCBI Taxonomy" id="51663"/>
    <lineage>
        <taxon>Bacteria</taxon>
        <taxon>Bacillati</taxon>
        <taxon>Bacillota</taxon>
        <taxon>Bacilli</taxon>
        <taxon>Lactobacillales</taxon>
        <taxon>Lactobacillaceae</taxon>
        <taxon>Pediococcus</taxon>
    </lineage>
</organism>
<proteinExistence type="predicted"/>
<evidence type="ECO:0000256" key="1">
    <source>
        <dbReference type="ARBA" id="ARBA00004651"/>
    </source>
</evidence>
<dbReference type="InterPro" id="IPR035906">
    <property type="entry name" value="MetI-like_sf"/>
</dbReference>
<protein>
    <submittedName>
        <fullName evidence="8">Multiple sugar ABC transporter, membrane-spanning permease protein MsmG</fullName>
    </submittedName>
</protein>